<dbReference type="SUPFAM" id="SSF53335">
    <property type="entry name" value="S-adenosyl-L-methionine-dependent methyltransferases"/>
    <property type="match status" value="1"/>
</dbReference>
<gene>
    <name evidence="2" type="ORF">VW23_015385</name>
</gene>
<dbReference type="AlphaFoldDB" id="A0A1E5XSR5"/>
<keyword evidence="3" id="KW-1185">Reference proteome</keyword>
<dbReference type="PANTHER" id="PTHR43464">
    <property type="entry name" value="METHYLTRANSFERASE"/>
    <property type="match status" value="1"/>
</dbReference>
<dbReference type="Gene3D" id="3.40.50.150">
    <property type="entry name" value="Vaccinia Virus protein VP39"/>
    <property type="match status" value="1"/>
</dbReference>
<feature type="domain" description="Methyltransferase" evidence="1">
    <location>
        <begin position="40"/>
        <end position="132"/>
    </location>
</feature>
<accession>A0A1E5XSR5</accession>
<evidence type="ECO:0000313" key="3">
    <source>
        <dbReference type="Proteomes" id="UP000095463"/>
    </source>
</evidence>
<evidence type="ECO:0000313" key="2">
    <source>
        <dbReference type="EMBL" id="OEO31613.1"/>
    </source>
</evidence>
<name>A0A1E5XSR5_9HYPH</name>
<dbReference type="EMBL" id="LAJE02000152">
    <property type="protein sequence ID" value="OEO31613.1"/>
    <property type="molecule type" value="Genomic_DNA"/>
</dbReference>
<dbReference type="CDD" id="cd02440">
    <property type="entry name" value="AdoMet_MTases"/>
    <property type="match status" value="1"/>
</dbReference>
<dbReference type="InterPro" id="IPR029063">
    <property type="entry name" value="SAM-dependent_MTases_sf"/>
</dbReference>
<dbReference type="RefSeq" id="WP_069909208.1">
    <property type="nucleotide sequence ID" value="NZ_LAJE02000152.1"/>
</dbReference>
<proteinExistence type="predicted"/>
<protein>
    <recommendedName>
        <fullName evidence="1">Methyltransferase domain-containing protein</fullName>
    </recommendedName>
</protein>
<comment type="caution">
    <text evidence="2">The sequence shown here is derived from an EMBL/GenBank/DDBJ whole genome shotgun (WGS) entry which is preliminary data.</text>
</comment>
<dbReference type="GO" id="GO:0008168">
    <property type="term" value="F:methyltransferase activity"/>
    <property type="evidence" value="ECO:0007669"/>
    <property type="project" value="TreeGrafter"/>
</dbReference>
<evidence type="ECO:0000259" key="1">
    <source>
        <dbReference type="Pfam" id="PF13649"/>
    </source>
</evidence>
<sequence length="239" mass="26856">MDQLNYWAIADREVEIQNPITDRKLRLLDDYCSIRDGLSVLDMGCGKAWLMRHWAEKFAIQGVGIDINARFLEEARRKTPARGRLTFHNASVKGFNVEPASYDVVLCLGAAASLGEVPTALEWMSNAAKPGGTLVLGTTVLRHPPVVPKGDILPPDTVSMIGVMERHGAEVSATISASDADYERYQSHQRHATLTWARENPNHRDHAEVLKKSRDDWMHYQRIIRPMLGWTIFVGRKNG</sequence>
<dbReference type="Pfam" id="PF13649">
    <property type="entry name" value="Methyltransf_25"/>
    <property type="match status" value="1"/>
</dbReference>
<reference evidence="2 3" key="1">
    <citation type="journal article" date="2015" name="Genome Announc.">
        <title>Genome Assemblies of Three Soil-Associated Devosia species: D. insulae, D. limi, and D. soli.</title>
        <authorList>
            <person name="Hassan Y.I."/>
            <person name="Lepp D."/>
            <person name="Zhou T."/>
        </authorList>
    </citation>
    <scope>NUCLEOTIDE SEQUENCE [LARGE SCALE GENOMIC DNA]</scope>
    <source>
        <strain evidence="2 3">DS-56</strain>
    </source>
</reference>
<organism evidence="2 3">
    <name type="scientific">Devosia insulae DS-56</name>
    <dbReference type="NCBI Taxonomy" id="1116389"/>
    <lineage>
        <taxon>Bacteria</taxon>
        <taxon>Pseudomonadati</taxon>
        <taxon>Pseudomonadota</taxon>
        <taxon>Alphaproteobacteria</taxon>
        <taxon>Hyphomicrobiales</taxon>
        <taxon>Devosiaceae</taxon>
        <taxon>Devosia</taxon>
    </lineage>
</organism>
<dbReference type="InterPro" id="IPR041698">
    <property type="entry name" value="Methyltransf_25"/>
</dbReference>
<dbReference type="Proteomes" id="UP000095463">
    <property type="component" value="Unassembled WGS sequence"/>
</dbReference>
<dbReference type="PANTHER" id="PTHR43464:SF3">
    <property type="entry name" value="SAM-DEPENDENT METHYLTRANSFERASE"/>
    <property type="match status" value="1"/>
</dbReference>